<sequence length="23" mass="2629">MRAFGDACRSSANQNWTRGENQE</sequence>
<proteinExistence type="predicted"/>
<organism evidence="2 3">
    <name type="scientific">Senna tora</name>
    <dbReference type="NCBI Taxonomy" id="362788"/>
    <lineage>
        <taxon>Eukaryota</taxon>
        <taxon>Viridiplantae</taxon>
        <taxon>Streptophyta</taxon>
        <taxon>Embryophyta</taxon>
        <taxon>Tracheophyta</taxon>
        <taxon>Spermatophyta</taxon>
        <taxon>Magnoliopsida</taxon>
        <taxon>eudicotyledons</taxon>
        <taxon>Gunneridae</taxon>
        <taxon>Pentapetalae</taxon>
        <taxon>rosids</taxon>
        <taxon>fabids</taxon>
        <taxon>Fabales</taxon>
        <taxon>Fabaceae</taxon>
        <taxon>Caesalpinioideae</taxon>
        <taxon>Cassia clade</taxon>
        <taxon>Senna</taxon>
    </lineage>
</organism>
<feature type="compositionally biased region" description="Polar residues" evidence="1">
    <location>
        <begin position="10"/>
        <end position="23"/>
    </location>
</feature>
<comment type="caution">
    <text evidence="2">The sequence shown here is derived from an EMBL/GenBank/DDBJ whole genome shotgun (WGS) entry which is preliminary data.</text>
</comment>
<evidence type="ECO:0000313" key="2">
    <source>
        <dbReference type="EMBL" id="KAF7820326.1"/>
    </source>
</evidence>
<gene>
    <name evidence="2" type="ORF">G2W53_025781</name>
</gene>
<accession>A0A834WI87</accession>
<dbReference type="EMBL" id="JAAIUW010000008">
    <property type="protein sequence ID" value="KAF7820326.1"/>
    <property type="molecule type" value="Genomic_DNA"/>
</dbReference>
<feature type="region of interest" description="Disordered" evidence="1">
    <location>
        <begin position="1"/>
        <end position="23"/>
    </location>
</feature>
<protein>
    <submittedName>
        <fullName evidence="2">Uncharacterized protein</fullName>
    </submittedName>
</protein>
<reference evidence="2" key="1">
    <citation type="submission" date="2020-09" db="EMBL/GenBank/DDBJ databases">
        <title>Genome-Enabled Discovery of Anthraquinone Biosynthesis in Senna tora.</title>
        <authorList>
            <person name="Kang S.-H."/>
            <person name="Pandey R.P."/>
            <person name="Lee C.-M."/>
            <person name="Sim J.-S."/>
            <person name="Jeong J.-T."/>
            <person name="Choi B.-S."/>
            <person name="Jung M."/>
            <person name="Ginzburg D."/>
            <person name="Zhao K."/>
            <person name="Won S.Y."/>
            <person name="Oh T.-J."/>
            <person name="Yu Y."/>
            <person name="Kim N.-H."/>
            <person name="Lee O.R."/>
            <person name="Lee T.-H."/>
            <person name="Bashyal P."/>
            <person name="Kim T.-S."/>
            <person name="Lee W.-H."/>
            <person name="Kawkins C."/>
            <person name="Kim C.-K."/>
            <person name="Kim J.S."/>
            <person name="Ahn B.O."/>
            <person name="Rhee S.Y."/>
            <person name="Sohng J.K."/>
        </authorList>
    </citation>
    <scope>NUCLEOTIDE SEQUENCE</scope>
    <source>
        <tissue evidence="2">Leaf</tissue>
    </source>
</reference>
<keyword evidence="3" id="KW-1185">Reference proteome</keyword>
<evidence type="ECO:0000256" key="1">
    <source>
        <dbReference type="SAM" id="MobiDB-lite"/>
    </source>
</evidence>
<dbReference type="AlphaFoldDB" id="A0A834WI87"/>
<dbReference type="Proteomes" id="UP000634136">
    <property type="component" value="Unassembled WGS sequence"/>
</dbReference>
<name>A0A834WI87_9FABA</name>
<evidence type="ECO:0000313" key="3">
    <source>
        <dbReference type="Proteomes" id="UP000634136"/>
    </source>
</evidence>